<dbReference type="EMBL" id="JAVLET010000012">
    <property type="protein sequence ID" value="KAL0466512.1"/>
    <property type="molecule type" value="Genomic_DNA"/>
</dbReference>
<organism evidence="1 2">
    <name type="scientific">Neurospora intermedia</name>
    <dbReference type="NCBI Taxonomy" id="5142"/>
    <lineage>
        <taxon>Eukaryota</taxon>
        <taxon>Fungi</taxon>
        <taxon>Dikarya</taxon>
        <taxon>Ascomycota</taxon>
        <taxon>Pezizomycotina</taxon>
        <taxon>Sordariomycetes</taxon>
        <taxon>Sordariomycetidae</taxon>
        <taxon>Sordariales</taxon>
        <taxon>Sordariaceae</taxon>
        <taxon>Neurospora</taxon>
    </lineage>
</organism>
<comment type="caution">
    <text evidence="1">The sequence shown here is derived from an EMBL/GenBank/DDBJ whole genome shotgun (WGS) entry which is preliminary data.</text>
</comment>
<accession>A0ABR3D2J0</accession>
<evidence type="ECO:0000313" key="1">
    <source>
        <dbReference type="EMBL" id="KAL0466512.1"/>
    </source>
</evidence>
<dbReference type="Proteomes" id="UP001451303">
    <property type="component" value="Unassembled WGS sequence"/>
</dbReference>
<evidence type="ECO:0000313" key="2">
    <source>
        <dbReference type="Proteomes" id="UP001451303"/>
    </source>
</evidence>
<reference evidence="1 2" key="1">
    <citation type="submission" date="2023-09" db="EMBL/GenBank/DDBJ databases">
        <title>Multi-omics analysis of a traditional fermented food reveals byproduct-associated fungal strains for waste-to-food upcycling.</title>
        <authorList>
            <consortium name="Lawrence Berkeley National Laboratory"/>
            <person name="Rekdal V.M."/>
            <person name="Villalobos-Escobedo J.M."/>
            <person name="Rodriguez-Valeron N."/>
            <person name="Garcia M.O."/>
            <person name="Vasquez D.P."/>
            <person name="Damayanti I."/>
            <person name="Sorensen P.M."/>
            <person name="Baidoo E.E."/>
            <person name="De Carvalho A.C."/>
            <person name="Riley R."/>
            <person name="Lipzen A."/>
            <person name="He G."/>
            <person name="Yan M."/>
            <person name="Haridas S."/>
            <person name="Daum C."/>
            <person name="Yoshinaga Y."/>
            <person name="Ng V."/>
            <person name="Grigoriev I.V."/>
            <person name="Munk R."/>
            <person name="Nuraida L."/>
            <person name="Wijaya C.H."/>
            <person name="Morales P.-C."/>
            <person name="Keasling J.D."/>
        </authorList>
    </citation>
    <scope>NUCLEOTIDE SEQUENCE [LARGE SCALE GENOMIC DNA]</scope>
    <source>
        <strain evidence="1 2">FGSC 2613</strain>
    </source>
</reference>
<evidence type="ECO:0008006" key="3">
    <source>
        <dbReference type="Google" id="ProtNLM"/>
    </source>
</evidence>
<proteinExistence type="predicted"/>
<protein>
    <recommendedName>
        <fullName evidence="3">RNase H type-1 domain-containing protein</fullName>
    </recommendedName>
</protein>
<name>A0ABR3D2J0_NEUIN</name>
<keyword evidence="2" id="KW-1185">Reference proteome</keyword>
<sequence length="155" mass="17192">MTMHSPVRSKIRAERACTSPLWVNGVPQIIIFCDGSRKCERNRESEASSGGYGLVLRYPWANNVNNADNQEGAPASSAAARMPFGFTLKSGFGVRSWSYNKIYSPVIAESGALAQSLLVALPLVEQHRPESVVIELFTDSQERWHRLNHGLNHQP</sequence>
<gene>
    <name evidence="1" type="ORF">QR685DRAFT_450777</name>
</gene>